<geneLocation type="plasmid" evidence="2 3">
    <name>pDAETH-1</name>
</geneLocation>
<keyword evidence="1" id="KW-0472">Membrane</keyword>
<feature type="transmembrane region" description="Helical" evidence="1">
    <location>
        <begin position="43"/>
        <end position="63"/>
    </location>
</feature>
<organism evidence="2 3">
    <name type="scientific">Deinococcus aetherius</name>
    <dbReference type="NCBI Taxonomy" id="200252"/>
    <lineage>
        <taxon>Bacteria</taxon>
        <taxon>Thermotogati</taxon>
        <taxon>Deinococcota</taxon>
        <taxon>Deinococci</taxon>
        <taxon>Deinococcales</taxon>
        <taxon>Deinococcaceae</taxon>
        <taxon>Deinococcus</taxon>
    </lineage>
</organism>
<dbReference type="RefSeq" id="WP_264777765.1">
    <property type="nucleotide sequence ID" value="NZ_AP026561.1"/>
</dbReference>
<accession>A0ABN6RKS2</accession>
<sequence>MTHLTFSPTPGKLMLATLPAVLGNTLGFYLSYRAPHLRALSKFLLPAAAFFVLFMLPALWALLMGSGLGAFAAAALINIVPVAIAVPILLGLRPAAARRPFTSARVNTGA</sequence>
<proteinExistence type="predicted"/>
<feature type="transmembrane region" description="Helical" evidence="1">
    <location>
        <begin position="69"/>
        <end position="92"/>
    </location>
</feature>
<reference evidence="2" key="1">
    <citation type="submission" date="2022-07" db="EMBL/GenBank/DDBJ databases">
        <title>Complete Genome Sequence of the Radioresistant Bacterium Deinococcus aetherius ST0316, Isolated from the Air Dust collected in Lower Stratosphere above Japan.</title>
        <authorList>
            <person name="Satoh K."/>
            <person name="Hagiwara K."/>
            <person name="Katsumata K."/>
            <person name="Kubo A."/>
            <person name="Yokobori S."/>
            <person name="Yamagishi A."/>
            <person name="Oono Y."/>
            <person name="Narumi I."/>
        </authorList>
    </citation>
    <scope>NUCLEOTIDE SEQUENCE</scope>
    <source>
        <strain evidence="2">ST0316</strain>
        <plasmid evidence="2">pDAETH-1</plasmid>
    </source>
</reference>
<gene>
    <name evidence="2" type="ORF">DAETH_39010</name>
</gene>
<name>A0ABN6RKS2_9DEIO</name>
<keyword evidence="2" id="KW-0614">Plasmid</keyword>
<feature type="transmembrane region" description="Helical" evidence="1">
    <location>
        <begin position="13"/>
        <end position="31"/>
    </location>
</feature>
<keyword evidence="1" id="KW-0812">Transmembrane</keyword>
<dbReference type="Proteomes" id="UP001064971">
    <property type="component" value="Plasmid pDAETH-1"/>
</dbReference>
<keyword evidence="3" id="KW-1185">Reference proteome</keyword>
<protein>
    <submittedName>
        <fullName evidence="2">Uncharacterized protein</fullName>
    </submittedName>
</protein>
<keyword evidence="1" id="KW-1133">Transmembrane helix</keyword>
<dbReference type="EMBL" id="AP026561">
    <property type="protein sequence ID" value="BDP43932.1"/>
    <property type="molecule type" value="Genomic_DNA"/>
</dbReference>
<evidence type="ECO:0000256" key="1">
    <source>
        <dbReference type="SAM" id="Phobius"/>
    </source>
</evidence>
<evidence type="ECO:0000313" key="2">
    <source>
        <dbReference type="EMBL" id="BDP43932.1"/>
    </source>
</evidence>
<evidence type="ECO:0000313" key="3">
    <source>
        <dbReference type="Proteomes" id="UP001064971"/>
    </source>
</evidence>